<protein>
    <submittedName>
        <fullName evidence="2">Uncharacterized protein</fullName>
    </submittedName>
</protein>
<gene>
    <name evidence="2" type="ORF">G0L88_18080</name>
</gene>
<keyword evidence="1" id="KW-0812">Transmembrane</keyword>
<evidence type="ECO:0000256" key="1">
    <source>
        <dbReference type="SAM" id="Phobius"/>
    </source>
</evidence>
<name>A0A708BMZ0_SALTM</name>
<keyword evidence="1" id="KW-0472">Membrane</keyword>
<comment type="caution">
    <text evidence="2">The sequence shown here is derived from an EMBL/GenBank/DDBJ whole genome shotgun (WGS) entry which is preliminary data.</text>
</comment>
<keyword evidence="1" id="KW-1133">Transmembrane helix</keyword>
<evidence type="ECO:0000313" key="2">
    <source>
        <dbReference type="EMBL" id="HAD0181042.1"/>
    </source>
</evidence>
<organism evidence="2">
    <name type="scientific">Salmonella typhimurium</name>
    <dbReference type="NCBI Taxonomy" id="90371"/>
    <lineage>
        <taxon>Bacteria</taxon>
        <taxon>Pseudomonadati</taxon>
        <taxon>Pseudomonadota</taxon>
        <taxon>Gammaproteobacteria</taxon>
        <taxon>Enterobacterales</taxon>
        <taxon>Enterobacteriaceae</taxon>
        <taxon>Salmonella</taxon>
    </lineage>
</organism>
<reference evidence="2" key="1">
    <citation type="journal article" date="2018" name="Genome Biol.">
        <title>SKESA: strategic k-mer extension for scrupulous assemblies.</title>
        <authorList>
            <person name="Souvorov A."/>
            <person name="Agarwala R."/>
            <person name="Lipman D.J."/>
        </authorList>
    </citation>
    <scope>NUCLEOTIDE SEQUENCE</scope>
    <source>
        <strain evidence="2">CO122</strain>
    </source>
</reference>
<accession>A0A708BMZ0</accession>
<dbReference type="AlphaFoldDB" id="A0A708BMZ0"/>
<reference evidence="2" key="2">
    <citation type="submission" date="2019-08" db="EMBL/GenBank/DDBJ databases">
        <authorList>
            <consortium name="NCBI Pathogen Detection Project"/>
        </authorList>
    </citation>
    <scope>NUCLEOTIDE SEQUENCE</scope>
    <source>
        <strain evidence="2">CO122</strain>
    </source>
</reference>
<proteinExistence type="predicted"/>
<sequence>MSIDEKRRFYIVLLKGSTRLVAILTLLIVIITMIGVVYEYFDFYPQFLNEFEYHDYPENYFIRCFLTGFRSLPFLIDICIATLVFFCLLYFLVLRLGGYYD</sequence>
<dbReference type="EMBL" id="DAANJS010000027">
    <property type="protein sequence ID" value="HAD0181042.1"/>
    <property type="molecule type" value="Genomic_DNA"/>
</dbReference>
<feature type="transmembrane region" description="Helical" evidence="1">
    <location>
        <begin position="20"/>
        <end position="41"/>
    </location>
</feature>
<feature type="transmembrane region" description="Helical" evidence="1">
    <location>
        <begin position="74"/>
        <end position="94"/>
    </location>
</feature>